<dbReference type="PROSITE" id="PS50801">
    <property type="entry name" value="STAS"/>
    <property type="match status" value="1"/>
</dbReference>
<dbReference type="CDD" id="cd07043">
    <property type="entry name" value="STAS_anti-anti-sigma_factors"/>
    <property type="match status" value="1"/>
</dbReference>
<keyword evidence="3" id="KW-1185">Reference proteome</keyword>
<dbReference type="Pfam" id="PF01740">
    <property type="entry name" value="STAS"/>
    <property type="match status" value="1"/>
</dbReference>
<evidence type="ECO:0000313" key="3">
    <source>
        <dbReference type="Proteomes" id="UP000619260"/>
    </source>
</evidence>
<dbReference type="AlphaFoldDB" id="A0A8J3YKQ9"/>
<dbReference type="RefSeq" id="WP_203899316.1">
    <property type="nucleotide sequence ID" value="NZ_BOPF01000008.1"/>
</dbReference>
<organism evidence="2 3">
    <name type="scientific">Virgisporangium aliadipatigenens</name>
    <dbReference type="NCBI Taxonomy" id="741659"/>
    <lineage>
        <taxon>Bacteria</taxon>
        <taxon>Bacillati</taxon>
        <taxon>Actinomycetota</taxon>
        <taxon>Actinomycetes</taxon>
        <taxon>Micromonosporales</taxon>
        <taxon>Micromonosporaceae</taxon>
        <taxon>Virgisporangium</taxon>
    </lineage>
</organism>
<feature type="domain" description="STAS" evidence="1">
    <location>
        <begin position="7"/>
        <end position="115"/>
    </location>
</feature>
<dbReference type="EMBL" id="BOPF01000008">
    <property type="protein sequence ID" value="GIJ45770.1"/>
    <property type="molecule type" value="Genomic_DNA"/>
</dbReference>
<proteinExistence type="predicted"/>
<sequence>MTAGAELPVQVVPVPGGCVVRLEGDVDVAVASALESDIRRRVGAPDGVVLDLTAVSFLDSAGIRLVDSLVGHYERQGVTVRVVAPPGGSARFALEISVFRPDLLADDVPPALAALSP</sequence>
<accession>A0A8J3YKQ9</accession>
<evidence type="ECO:0000259" key="1">
    <source>
        <dbReference type="PROSITE" id="PS50801"/>
    </source>
</evidence>
<dbReference type="Gene3D" id="3.30.750.24">
    <property type="entry name" value="STAS domain"/>
    <property type="match status" value="1"/>
</dbReference>
<name>A0A8J3YKQ9_9ACTN</name>
<dbReference type="InterPro" id="IPR002645">
    <property type="entry name" value="STAS_dom"/>
</dbReference>
<comment type="caution">
    <text evidence="2">The sequence shown here is derived from an EMBL/GenBank/DDBJ whole genome shotgun (WGS) entry which is preliminary data.</text>
</comment>
<gene>
    <name evidence="2" type="ORF">Val02_26560</name>
</gene>
<dbReference type="InterPro" id="IPR036513">
    <property type="entry name" value="STAS_dom_sf"/>
</dbReference>
<dbReference type="Proteomes" id="UP000619260">
    <property type="component" value="Unassembled WGS sequence"/>
</dbReference>
<protein>
    <recommendedName>
        <fullName evidence="1">STAS domain-containing protein</fullName>
    </recommendedName>
</protein>
<evidence type="ECO:0000313" key="2">
    <source>
        <dbReference type="EMBL" id="GIJ45770.1"/>
    </source>
</evidence>
<reference evidence="2" key="1">
    <citation type="submission" date="2021-01" db="EMBL/GenBank/DDBJ databases">
        <title>Whole genome shotgun sequence of Virgisporangium aliadipatigenens NBRC 105644.</title>
        <authorList>
            <person name="Komaki H."/>
            <person name="Tamura T."/>
        </authorList>
    </citation>
    <scope>NUCLEOTIDE SEQUENCE</scope>
    <source>
        <strain evidence="2">NBRC 105644</strain>
    </source>
</reference>
<dbReference type="SUPFAM" id="SSF52091">
    <property type="entry name" value="SpoIIaa-like"/>
    <property type="match status" value="1"/>
</dbReference>